<evidence type="ECO:0000256" key="5">
    <source>
        <dbReference type="PROSITE-ProRule" id="PRU00169"/>
    </source>
</evidence>
<evidence type="ECO:0000313" key="8">
    <source>
        <dbReference type="EMBL" id="WIY48391.1"/>
    </source>
</evidence>
<dbReference type="InterPro" id="IPR058245">
    <property type="entry name" value="NreC/VraR/RcsB-like_REC"/>
</dbReference>
<organism evidence="8 9">
    <name type="scientific">Paracidovorax citrulli</name>
    <name type="common">Acidovorax citrulli</name>
    <dbReference type="NCBI Taxonomy" id="80869"/>
    <lineage>
        <taxon>Bacteria</taxon>
        <taxon>Pseudomonadati</taxon>
        <taxon>Pseudomonadota</taxon>
        <taxon>Betaproteobacteria</taxon>
        <taxon>Burkholderiales</taxon>
        <taxon>Comamonadaceae</taxon>
        <taxon>Paracidovorax</taxon>
    </lineage>
</organism>
<evidence type="ECO:0000256" key="4">
    <source>
        <dbReference type="ARBA" id="ARBA00023163"/>
    </source>
</evidence>
<dbReference type="SMART" id="SM00448">
    <property type="entry name" value="REC"/>
    <property type="match status" value="1"/>
</dbReference>
<gene>
    <name evidence="8" type="ORF">QRO08_21625</name>
</gene>
<protein>
    <submittedName>
        <fullName evidence="8">LuxR C-terminal-related transcriptional regulator</fullName>
    </submittedName>
</protein>
<dbReference type="PRINTS" id="PR00038">
    <property type="entry name" value="HTHLUXR"/>
</dbReference>
<dbReference type="PANTHER" id="PTHR43214">
    <property type="entry name" value="TWO-COMPONENT RESPONSE REGULATOR"/>
    <property type="match status" value="1"/>
</dbReference>
<reference evidence="8 9" key="1">
    <citation type="submission" date="2023-06" db="EMBL/GenBank/DDBJ databases">
        <authorList>
            <person name="Ham H."/>
            <person name="Park D.S."/>
        </authorList>
    </citation>
    <scope>NUCLEOTIDE SEQUENCE [LARGE SCALE GENOMIC DNA]</scope>
    <source>
        <strain evidence="8 9">KACC 17005</strain>
    </source>
</reference>
<keyword evidence="9" id="KW-1185">Reference proteome</keyword>
<dbReference type="PROSITE" id="PS50043">
    <property type="entry name" value="HTH_LUXR_2"/>
    <property type="match status" value="1"/>
</dbReference>
<dbReference type="InterPro" id="IPR011006">
    <property type="entry name" value="CheY-like_superfamily"/>
</dbReference>
<evidence type="ECO:0000259" key="6">
    <source>
        <dbReference type="PROSITE" id="PS50043"/>
    </source>
</evidence>
<dbReference type="InterPro" id="IPR016032">
    <property type="entry name" value="Sig_transdc_resp-reg_C-effctor"/>
</dbReference>
<dbReference type="RefSeq" id="WP_011793828.1">
    <property type="nucleotide sequence ID" value="NZ_CP023687.1"/>
</dbReference>
<sequence length="256" mass="26887">MVSDPLPHRSPSLAPDAALLRVFVVDDHTLFRRGLIALLSQYPSLRVAGEAGDAGEALRLAPPLAPQVLLLDNHLPGVRGIDAIRGLREAMPDVRVLMLTVSEDGEDLAQALRHGAQGYLLKTIEGDLLADAIGRAARGEPVVSMELMGKLVAAFQAQGGPPAREPRADAGAAAVAVTQAPAEGTGPGAAGSASPLSAREEDVLREIARGASNKEIARALDIAETTVKIHVQHILRKLGLSSRVQAAVYASERQRE</sequence>
<dbReference type="InterPro" id="IPR001789">
    <property type="entry name" value="Sig_transdc_resp-reg_receiver"/>
</dbReference>
<dbReference type="SMART" id="SM00421">
    <property type="entry name" value="HTH_LUXR"/>
    <property type="match status" value="1"/>
</dbReference>
<keyword evidence="2" id="KW-0805">Transcription regulation</keyword>
<keyword evidence="3" id="KW-0238">DNA-binding</keyword>
<proteinExistence type="predicted"/>
<keyword evidence="4" id="KW-0804">Transcription</keyword>
<dbReference type="SUPFAM" id="SSF46894">
    <property type="entry name" value="C-terminal effector domain of the bipartite response regulators"/>
    <property type="match status" value="1"/>
</dbReference>
<feature type="modified residue" description="4-aspartylphosphate" evidence="5">
    <location>
        <position position="72"/>
    </location>
</feature>
<dbReference type="Proteomes" id="UP001242732">
    <property type="component" value="Chromosome"/>
</dbReference>
<dbReference type="Gene3D" id="3.40.50.2300">
    <property type="match status" value="1"/>
</dbReference>
<dbReference type="EMBL" id="CP127363">
    <property type="protein sequence ID" value="WIY48391.1"/>
    <property type="molecule type" value="Genomic_DNA"/>
</dbReference>
<evidence type="ECO:0000256" key="3">
    <source>
        <dbReference type="ARBA" id="ARBA00023125"/>
    </source>
</evidence>
<dbReference type="Pfam" id="PF00196">
    <property type="entry name" value="GerE"/>
    <property type="match status" value="1"/>
</dbReference>
<dbReference type="CDD" id="cd06170">
    <property type="entry name" value="LuxR_C_like"/>
    <property type="match status" value="1"/>
</dbReference>
<evidence type="ECO:0000259" key="7">
    <source>
        <dbReference type="PROSITE" id="PS50110"/>
    </source>
</evidence>
<dbReference type="PANTHER" id="PTHR43214:SF41">
    <property type="entry name" value="NITRATE_NITRITE RESPONSE REGULATOR PROTEIN NARP"/>
    <property type="match status" value="1"/>
</dbReference>
<accession>A0ABY9AN87</accession>
<dbReference type="SUPFAM" id="SSF52172">
    <property type="entry name" value="CheY-like"/>
    <property type="match status" value="1"/>
</dbReference>
<feature type="domain" description="HTH luxR-type" evidence="6">
    <location>
        <begin position="189"/>
        <end position="254"/>
    </location>
</feature>
<dbReference type="Pfam" id="PF00072">
    <property type="entry name" value="Response_reg"/>
    <property type="match status" value="1"/>
</dbReference>
<dbReference type="InterPro" id="IPR039420">
    <property type="entry name" value="WalR-like"/>
</dbReference>
<evidence type="ECO:0000256" key="2">
    <source>
        <dbReference type="ARBA" id="ARBA00023015"/>
    </source>
</evidence>
<feature type="domain" description="Response regulatory" evidence="7">
    <location>
        <begin position="21"/>
        <end position="137"/>
    </location>
</feature>
<dbReference type="CDD" id="cd17535">
    <property type="entry name" value="REC_NarL-like"/>
    <property type="match status" value="1"/>
</dbReference>
<evidence type="ECO:0000256" key="1">
    <source>
        <dbReference type="ARBA" id="ARBA00022553"/>
    </source>
</evidence>
<dbReference type="InterPro" id="IPR000792">
    <property type="entry name" value="Tscrpt_reg_LuxR_C"/>
</dbReference>
<dbReference type="PROSITE" id="PS50110">
    <property type="entry name" value="RESPONSE_REGULATORY"/>
    <property type="match status" value="1"/>
</dbReference>
<evidence type="ECO:0000313" key="9">
    <source>
        <dbReference type="Proteomes" id="UP001242732"/>
    </source>
</evidence>
<name>A0ABY9AN87_PARCI</name>
<dbReference type="GeneID" id="79790368"/>
<keyword evidence="1 5" id="KW-0597">Phosphoprotein</keyword>
<dbReference type="PROSITE" id="PS00622">
    <property type="entry name" value="HTH_LUXR_1"/>
    <property type="match status" value="1"/>
</dbReference>